<dbReference type="RefSeq" id="WP_369330354.1">
    <property type="nucleotide sequence ID" value="NZ_JAULBC010000005.1"/>
</dbReference>
<evidence type="ECO:0000259" key="2">
    <source>
        <dbReference type="PROSITE" id="PS50943"/>
    </source>
</evidence>
<dbReference type="PROSITE" id="PS50943">
    <property type="entry name" value="HTH_CROC1"/>
    <property type="match status" value="1"/>
</dbReference>
<dbReference type="Gene3D" id="1.10.260.40">
    <property type="entry name" value="lambda repressor-like DNA-binding domains"/>
    <property type="match status" value="1"/>
</dbReference>
<reference evidence="3 4" key="1">
    <citation type="submission" date="2023-07" db="EMBL/GenBank/DDBJ databases">
        <authorList>
            <person name="Lian W.-H."/>
        </authorList>
    </citation>
    <scope>NUCLEOTIDE SEQUENCE [LARGE SCALE GENOMIC DNA]</scope>
    <source>
        <strain evidence="3 4">SYSU DXS3180</strain>
    </source>
</reference>
<proteinExistence type="predicted"/>
<gene>
    <name evidence="3" type="ORF">QTN47_15665</name>
</gene>
<comment type="caution">
    <text evidence="3">The sequence shown here is derived from an EMBL/GenBank/DDBJ whole genome shotgun (WGS) entry which is preliminary data.</text>
</comment>
<dbReference type="InterPro" id="IPR010982">
    <property type="entry name" value="Lambda_DNA-bd_dom_sf"/>
</dbReference>
<evidence type="ECO:0000313" key="3">
    <source>
        <dbReference type="EMBL" id="MEX6688946.1"/>
    </source>
</evidence>
<organism evidence="3 4">
    <name type="scientific">Danxiaibacter flavus</name>
    <dbReference type="NCBI Taxonomy" id="3049108"/>
    <lineage>
        <taxon>Bacteria</taxon>
        <taxon>Pseudomonadati</taxon>
        <taxon>Bacteroidota</taxon>
        <taxon>Chitinophagia</taxon>
        <taxon>Chitinophagales</taxon>
        <taxon>Chitinophagaceae</taxon>
        <taxon>Danxiaibacter</taxon>
    </lineage>
</organism>
<dbReference type="Pfam" id="PF01381">
    <property type="entry name" value="HTH_3"/>
    <property type="match status" value="1"/>
</dbReference>
<feature type="domain" description="HTH cro/C1-type" evidence="2">
    <location>
        <begin position="46"/>
        <end position="101"/>
    </location>
</feature>
<dbReference type="SMART" id="SM00530">
    <property type="entry name" value="HTH_XRE"/>
    <property type="match status" value="1"/>
</dbReference>
<keyword evidence="4" id="KW-1185">Reference proteome</keyword>
<protein>
    <submittedName>
        <fullName evidence="3">Helix-turn-helix transcriptional regulator</fullName>
    </submittedName>
</protein>
<dbReference type="CDD" id="cd00093">
    <property type="entry name" value="HTH_XRE"/>
    <property type="match status" value="1"/>
</dbReference>
<evidence type="ECO:0000256" key="1">
    <source>
        <dbReference type="ARBA" id="ARBA00023125"/>
    </source>
</evidence>
<dbReference type="InterPro" id="IPR050807">
    <property type="entry name" value="TransReg_Diox_bact_type"/>
</dbReference>
<dbReference type="InterPro" id="IPR001387">
    <property type="entry name" value="Cro/C1-type_HTH"/>
</dbReference>
<name>A0ABV3ZGD1_9BACT</name>
<sequence>MKSEKKSKNKLVSWDKQLDKKYGLPGTPGRTDFEIKSQAFILGEMLKEERAKANLTQSELAEKTGTKKSYISRIENGHADIQLSTLFKIIEQGLNRRLELVIH</sequence>
<dbReference type="EMBL" id="JAULBC010000005">
    <property type="protein sequence ID" value="MEX6688946.1"/>
    <property type="molecule type" value="Genomic_DNA"/>
</dbReference>
<dbReference type="SUPFAM" id="SSF47413">
    <property type="entry name" value="lambda repressor-like DNA-binding domains"/>
    <property type="match status" value="1"/>
</dbReference>
<accession>A0ABV3ZGD1</accession>
<dbReference type="PANTHER" id="PTHR46797:SF1">
    <property type="entry name" value="METHYLPHOSPHONATE SYNTHASE"/>
    <property type="match status" value="1"/>
</dbReference>
<dbReference type="PANTHER" id="PTHR46797">
    <property type="entry name" value="HTH-TYPE TRANSCRIPTIONAL REGULATOR"/>
    <property type="match status" value="1"/>
</dbReference>
<dbReference type="Proteomes" id="UP001560573">
    <property type="component" value="Unassembled WGS sequence"/>
</dbReference>
<keyword evidence="1" id="KW-0238">DNA-binding</keyword>
<evidence type="ECO:0000313" key="4">
    <source>
        <dbReference type="Proteomes" id="UP001560573"/>
    </source>
</evidence>